<dbReference type="EMBL" id="CP002594">
    <property type="protein sequence ID" value="AEA28791.1"/>
    <property type="molecule type" value="Genomic_DNA"/>
</dbReference>
<dbReference type="KEGG" id="pdx:Psed_6706"/>
<dbReference type="HOGENOM" id="CLU_2181116_0_0_11"/>
<proteinExistence type="predicted"/>
<dbReference type="AlphaFoldDB" id="F2L6R9"/>
<dbReference type="Pfam" id="PF19760">
    <property type="entry name" value="DUF6247"/>
    <property type="match status" value="1"/>
</dbReference>
<sequence>MTAAWSYGAQPPGGDPLRPGAAPAAIRAALLEEDRPRFAAAHERALGVARESLELTELFRCLEHWRRLALLQRDPDRFASIARRAAERLTGDPVPADEPLAQTCRRAGLYGCE</sequence>
<keyword evidence="2" id="KW-0614">Plasmid</keyword>
<evidence type="ECO:0000256" key="1">
    <source>
        <dbReference type="SAM" id="MobiDB-lite"/>
    </source>
</evidence>
<reference evidence="2 3" key="1">
    <citation type="journal article" date="2011" name="J. Bacteriol.">
        <title>Genome sequence of the 1,4-dioxane-degrading Pseudonocardia dioxanivorans strain CB1190.</title>
        <authorList>
            <person name="Sales C.M."/>
            <person name="Mahendra S."/>
            <person name="Grostern A."/>
            <person name="Parales R.E."/>
            <person name="Goodwin L.A."/>
            <person name="Woyke T."/>
            <person name="Nolan M."/>
            <person name="Lapidus A."/>
            <person name="Chertkov O."/>
            <person name="Ovchinnikova G."/>
            <person name="Sczyrba A."/>
            <person name="Alvarez-Cohen L."/>
        </authorList>
    </citation>
    <scope>NUCLEOTIDE SEQUENCE [LARGE SCALE GENOMIC DNA]</scope>
    <source>
        <strain evidence="3">ATCC 55486 / DSM 44775 / JCM 13855 / CB1190</strain>
    </source>
</reference>
<protein>
    <submittedName>
        <fullName evidence="2">Uncharacterized protein</fullName>
    </submittedName>
</protein>
<evidence type="ECO:0000313" key="3">
    <source>
        <dbReference type="Proteomes" id="UP000007809"/>
    </source>
</evidence>
<accession>F2L6R9</accession>
<organism evidence="2 3">
    <name type="scientific">Pseudonocardia dioxanivorans (strain ATCC 55486 / DSM 44775 / JCM 13855 / CB1190)</name>
    <dbReference type="NCBI Taxonomy" id="675635"/>
    <lineage>
        <taxon>Bacteria</taxon>
        <taxon>Bacillati</taxon>
        <taxon>Actinomycetota</taxon>
        <taxon>Actinomycetes</taxon>
        <taxon>Pseudonocardiales</taxon>
        <taxon>Pseudonocardiaceae</taxon>
        <taxon>Pseudonocardia</taxon>
    </lineage>
</organism>
<dbReference type="OrthoDB" id="3576711at2"/>
<evidence type="ECO:0000313" key="2">
    <source>
        <dbReference type="EMBL" id="AEA28791.1"/>
    </source>
</evidence>
<geneLocation type="plasmid" evidence="2 3">
    <name>pPSED01</name>
</geneLocation>
<feature type="region of interest" description="Disordered" evidence="1">
    <location>
        <begin position="1"/>
        <end position="20"/>
    </location>
</feature>
<gene>
    <name evidence="2" type="ordered locus">Psed_6706</name>
</gene>
<name>F2L6R9_PSEUX</name>
<dbReference type="eggNOG" id="ENOG5034BC2">
    <property type="taxonomic scope" value="Bacteria"/>
</dbReference>
<dbReference type="Proteomes" id="UP000007809">
    <property type="component" value="Plasmid pPSED01"/>
</dbReference>
<dbReference type="InterPro" id="IPR046214">
    <property type="entry name" value="DUF6247"/>
</dbReference>
<dbReference type="RefSeq" id="WP_013678687.1">
    <property type="nucleotide sequence ID" value="NC_015314.1"/>
</dbReference>
<keyword evidence="3" id="KW-1185">Reference proteome</keyword>